<dbReference type="FunCoup" id="A0A0B2UKD0">
    <property type="interactions" value="8"/>
</dbReference>
<reference evidence="5 6" key="1">
    <citation type="journal article" date="2014" name="MBio">
        <title>The Ordospora colligata genome; evolution of extreme reduction in microsporidia and host-to-parasite horizontal gene transfer.</title>
        <authorList>
            <person name="Pombert J.-F."/>
            <person name="Haag K.L."/>
            <person name="Beidas S."/>
            <person name="Ebert D."/>
            <person name="Keeling P.J."/>
        </authorList>
    </citation>
    <scope>NUCLEOTIDE SEQUENCE [LARGE SCALE GENOMIC DNA]</scope>
    <source>
        <strain evidence="5 6">OC4</strain>
    </source>
</reference>
<dbReference type="Gene3D" id="3.40.850.10">
    <property type="entry name" value="Kinesin motor domain"/>
    <property type="match status" value="1"/>
</dbReference>
<keyword evidence="3" id="KW-0067">ATP-binding</keyword>
<dbReference type="InterPro" id="IPR036961">
    <property type="entry name" value="Kinesin_motor_dom_sf"/>
</dbReference>
<dbReference type="RefSeq" id="XP_014563726.1">
    <property type="nucleotide sequence ID" value="XM_014708240.1"/>
</dbReference>
<protein>
    <submittedName>
        <fullName evidence="5">Kinesin-like protein</fullName>
    </submittedName>
</protein>
<keyword evidence="6" id="KW-1185">Reference proteome</keyword>
<accession>A0A0B2UKD0</accession>
<name>A0A0B2UKD0_9MICR</name>
<evidence type="ECO:0000256" key="1">
    <source>
        <dbReference type="ARBA" id="ARBA00023054"/>
    </source>
</evidence>
<dbReference type="HOGENOM" id="CLU_001485_2_1_1"/>
<dbReference type="Pfam" id="PF00225">
    <property type="entry name" value="Kinesin"/>
    <property type="match status" value="1"/>
</dbReference>
<dbReference type="PROSITE" id="PS50067">
    <property type="entry name" value="KINESIN_MOTOR_2"/>
    <property type="match status" value="1"/>
</dbReference>
<dbReference type="STRING" id="1354746.A0A0B2UKD0"/>
<dbReference type="SMART" id="SM00129">
    <property type="entry name" value="KISc"/>
    <property type="match status" value="1"/>
</dbReference>
<evidence type="ECO:0000256" key="3">
    <source>
        <dbReference type="PROSITE-ProRule" id="PRU00283"/>
    </source>
</evidence>
<dbReference type="OrthoDB" id="3176171at2759"/>
<dbReference type="InParanoid" id="A0A0B2UKD0"/>
<dbReference type="SUPFAM" id="SSF52540">
    <property type="entry name" value="P-loop containing nucleoside triphosphate hydrolases"/>
    <property type="match status" value="1"/>
</dbReference>
<feature type="binding site" evidence="3">
    <location>
        <begin position="81"/>
        <end position="88"/>
    </location>
    <ligand>
        <name>ATP</name>
        <dbReference type="ChEBI" id="CHEBI:30616"/>
    </ligand>
</feature>
<dbReference type="GO" id="GO:0008017">
    <property type="term" value="F:microtubule binding"/>
    <property type="evidence" value="ECO:0007669"/>
    <property type="project" value="InterPro"/>
</dbReference>
<dbReference type="Proteomes" id="UP000031056">
    <property type="component" value="Unassembled WGS sequence"/>
</dbReference>
<organism evidence="5 6">
    <name type="scientific">Ordospora colligata OC4</name>
    <dbReference type="NCBI Taxonomy" id="1354746"/>
    <lineage>
        <taxon>Eukaryota</taxon>
        <taxon>Fungi</taxon>
        <taxon>Fungi incertae sedis</taxon>
        <taxon>Microsporidia</taxon>
        <taxon>Ordosporidae</taxon>
        <taxon>Ordospora</taxon>
    </lineage>
</organism>
<dbReference type="PRINTS" id="PR00380">
    <property type="entry name" value="KINESINHEAVY"/>
</dbReference>
<evidence type="ECO:0000313" key="5">
    <source>
        <dbReference type="EMBL" id="KHN69684.1"/>
    </source>
</evidence>
<evidence type="ECO:0000259" key="4">
    <source>
        <dbReference type="PROSITE" id="PS50067"/>
    </source>
</evidence>
<evidence type="ECO:0000313" key="6">
    <source>
        <dbReference type="Proteomes" id="UP000031056"/>
    </source>
</evidence>
<dbReference type="GeneID" id="26261744"/>
<dbReference type="PANTHER" id="PTHR47968:SF75">
    <property type="entry name" value="CENTROMERE-ASSOCIATED PROTEIN E"/>
    <property type="match status" value="1"/>
</dbReference>
<gene>
    <name evidence="5" type="ORF">M896_050910</name>
</gene>
<evidence type="ECO:0000256" key="2">
    <source>
        <dbReference type="ARBA" id="ARBA00023175"/>
    </source>
</evidence>
<comment type="similarity">
    <text evidence="3">Belongs to the TRAFAC class myosin-kinesin ATPase superfamily. Kinesin family.</text>
</comment>
<sequence>MEATHKKVQVSIRIRPEPNGCGAWKSLGNTVWHVRNGRKTLYGGFMKVLENMTNTDVYELCVKDEIRKFLNDENCTVFAYGQTGSGKTHTMLGDAEHGIIKLAIKDVLDVRPVGISYLQIYNEKLFDLASNSEVHMFSVGNKNVMSNLCVQNVHAWGDVVPFIDKCERNRRLSATEFNEKSSRSHTVLQVTYTSNGQTRTLNMIDLAGSERASKSTDRRREGAFINKSLLALCTVVNNIGCGRYTGFRDSKLTRILQSSLDGRTNLVAICALSPSQSCIDESISTLKFAARLCNLELKIEEVAAPNECIAEPIAPSTSCACMKKSNTDNEKYLEQHVLENIAPVNAEPTSNGLLNYDTSNESKSDGHCDNAGVDEIFKALGFALIEDLRHKIHVLEELNKMADDRICLLEKMITDLLGKAPSRRMSEIFVLEKHRFDLQKKTLKK</sequence>
<dbReference type="InterPro" id="IPR027640">
    <property type="entry name" value="Kinesin-like_fam"/>
</dbReference>
<keyword evidence="3" id="KW-0547">Nucleotide-binding</keyword>
<comment type="caution">
    <text evidence="5">The sequence shown here is derived from an EMBL/GenBank/DDBJ whole genome shotgun (WGS) entry which is preliminary data.</text>
</comment>
<dbReference type="EMBL" id="JOKQ01000005">
    <property type="protein sequence ID" value="KHN69684.1"/>
    <property type="molecule type" value="Genomic_DNA"/>
</dbReference>
<feature type="domain" description="Kinesin motor" evidence="4">
    <location>
        <begin position="7"/>
        <end position="295"/>
    </location>
</feature>
<dbReference type="GO" id="GO:0007018">
    <property type="term" value="P:microtubule-based movement"/>
    <property type="evidence" value="ECO:0007669"/>
    <property type="project" value="InterPro"/>
</dbReference>
<proteinExistence type="inferred from homology"/>
<dbReference type="InterPro" id="IPR027417">
    <property type="entry name" value="P-loop_NTPase"/>
</dbReference>
<dbReference type="InterPro" id="IPR001752">
    <property type="entry name" value="Kinesin_motor_dom"/>
</dbReference>
<dbReference type="GO" id="GO:0005524">
    <property type="term" value="F:ATP binding"/>
    <property type="evidence" value="ECO:0007669"/>
    <property type="project" value="UniProtKB-UniRule"/>
</dbReference>
<dbReference type="AlphaFoldDB" id="A0A0B2UKD0"/>
<keyword evidence="2 3" id="KW-0505">Motor protein</keyword>
<dbReference type="GO" id="GO:0003777">
    <property type="term" value="F:microtubule motor activity"/>
    <property type="evidence" value="ECO:0007669"/>
    <property type="project" value="InterPro"/>
</dbReference>
<dbReference type="VEuPathDB" id="MicrosporidiaDB:M896_050910"/>
<keyword evidence="1" id="KW-0175">Coiled coil</keyword>
<dbReference type="PANTHER" id="PTHR47968">
    <property type="entry name" value="CENTROMERE PROTEIN E"/>
    <property type="match status" value="1"/>
</dbReference>